<evidence type="ECO:0000256" key="4">
    <source>
        <dbReference type="ARBA" id="ARBA00022989"/>
    </source>
</evidence>
<reference evidence="6" key="1">
    <citation type="journal article" date="2014" name="Nat. Commun.">
        <title>The tobacco genome sequence and its comparison with those of tomato and potato.</title>
        <authorList>
            <person name="Sierro N."/>
            <person name="Battey J.N."/>
            <person name="Ouadi S."/>
            <person name="Bakaher N."/>
            <person name="Bovet L."/>
            <person name="Willig A."/>
            <person name="Goepfert S."/>
            <person name="Peitsch M.C."/>
            <person name="Ivanov N.V."/>
        </authorList>
    </citation>
    <scope>NUCLEOTIDE SEQUENCE [LARGE SCALE GENOMIC DNA]</scope>
</reference>
<evidence type="ECO:0000256" key="1">
    <source>
        <dbReference type="ARBA" id="ARBA00004141"/>
    </source>
</evidence>
<dbReference type="Pfam" id="PF06814">
    <property type="entry name" value="GOST_TM"/>
    <property type="match status" value="1"/>
</dbReference>
<dbReference type="GO" id="GO:0005794">
    <property type="term" value="C:Golgi apparatus"/>
    <property type="evidence" value="ECO:0000318"/>
    <property type="project" value="GO_Central"/>
</dbReference>
<dbReference type="InterPro" id="IPR009637">
    <property type="entry name" value="GPR107/GPR108-like"/>
</dbReference>
<gene>
    <name evidence="7" type="primary">LOC107767089</name>
</gene>
<dbReference type="Pfam" id="PF21904">
    <property type="entry name" value="CAND6-7_N"/>
    <property type="match status" value="1"/>
</dbReference>
<sequence length="514" mass="58555">MLKKQSLLLVLDPTKYPDLTHLGLISSFHNHPPVKLTPNSPFPIFFPLSIHQIPRASLLRRAPPFSATSFTTAVSIPPPLKMTKLPILLLLLLCLSSFTAGEIKKLKIRSDNRPMILFERFGFTHTGQTSISVSSVSVISTVTSPDAWRLGFFLLSEESLIQVLIELQQNPNFCVLDSNYIQRLFTFRDLSPPPNSSFDLAYPVTSPNEYSLFFANCAPESKVSMDVRTELYNLDGRVKDYLSAGLTQLPTLYFLFSLAYFGFLGVWVLVCLKNKKSVHRIHGLMALLVVMKALNLLFAAEDKHYVKVTGTAHGWDVLFYIFQSMRVVLLFTVIVLIGTGWSFLKPFLQEREKKVLMIVIPLQVLANVASVVIGETGPFIKDWVTWNQVFLIVDIICCCAIIFPIVWSIRSLRETSKTDGKAARNLAKLTLFRQFYIVVIGYLYFTRIVVFALRTISAYKYQWVAYSAEEIVSLAFYMVMFYMFRPVEKNEYFVLDDEEEEAAALALRDEEFEL</sequence>
<name>A0A1S3XPA8_TOBAC</name>
<dbReference type="PANTHER" id="PTHR21229:SF73">
    <property type="entry name" value="PROTEIN GPR107-LIKE"/>
    <property type="match status" value="1"/>
</dbReference>
<accession>A0A1S3XPA8</accession>
<dbReference type="InterPro" id="IPR053937">
    <property type="entry name" value="GOST_TM"/>
</dbReference>
<evidence type="ECO:0000256" key="2">
    <source>
        <dbReference type="ARBA" id="ARBA00022692"/>
    </source>
</evidence>
<organism evidence="6 7">
    <name type="scientific">Nicotiana tabacum</name>
    <name type="common">Common tobacco</name>
    <dbReference type="NCBI Taxonomy" id="4097"/>
    <lineage>
        <taxon>Eukaryota</taxon>
        <taxon>Viridiplantae</taxon>
        <taxon>Streptophyta</taxon>
        <taxon>Embryophyta</taxon>
        <taxon>Tracheophyta</taxon>
        <taxon>Spermatophyta</taxon>
        <taxon>Magnoliopsida</taxon>
        <taxon>eudicotyledons</taxon>
        <taxon>Gunneridae</taxon>
        <taxon>Pentapetalae</taxon>
        <taxon>asterids</taxon>
        <taxon>lamiids</taxon>
        <taxon>Solanales</taxon>
        <taxon>Solanaceae</taxon>
        <taxon>Nicotianoideae</taxon>
        <taxon>Nicotianeae</taxon>
        <taxon>Nicotiana</taxon>
    </lineage>
</organism>
<dbReference type="GO" id="GO:0016020">
    <property type="term" value="C:membrane"/>
    <property type="evidence" value="ECO:0000318"/>
    <property type="project" value="GO_Central"/>
</dbReference>
<dbReference type="OMA" id="LWGYACW"/>
<dbReference type="STRING" id="4097.A0A1S3XPA8"/>
<evidence type="ECO:0000256" key="5">
    <source>
        <dbReference type="ARBA" id="ARBA00023136"/>
    </source>
</evidence>
<keyword evidence="4" id="KW-1133">Transmembrane helix</keyword>
<dbReference type="GeneID" id="107767089"/>
<protein>
    <submittedName>
        <fullName evidence="7">Protein GPR107</fullName>
    </submittedName>
</protein>
<dbReference type="KEGG" id="nta:107767089"/>
<evidence type="ECO:0000313" key="6">
    <source>
        <dbReference type="Proteomes" id="UP000790787"/>
    </source>
</evidence>
<keyword evidence="2" id="KW-0812">Transmembrane</keyword>
<evidence type="ECO:0000256" key="3">
    <source>
        <dbReference type="ARBA" id="ARBA00022729"/>
    </source>
</evidence>
<dbReference type="OrthoDB" id="29657at2759"/>
<dbReference type="AlphaFoldDB" id="A0A1S3XPA8"/>
<proteinExistence type="predicted"/>
<keyword evidence="5" id="KW-0472">Membrane</keyword>
<comment type="subcellular location">
    <subcellularLocation>
        <location evidence="1">Membrane</location>
        <topology evidence="1">Multi-pass membrane protein</topology>
    </subcellularLocation>
</comment>
<dbReference type="PaxDb" id="4097-A0A1S3XPA8"/>
<keyword evidence="6" id="KW-1185">Reference proteome</keyword>
<dbReference type="RefSeq" id="XP_016441487.1">
    <property type="nucleotide sequence ID" value="XM_016586001.1"/>
</dbReference>
<dbReference type="InterPro" id="IPR054103">
    <property type="entry name" value="CAND6-7_N"/>
</dbReference>
<keyword evidence="3" id="KW-0732">Signal</keyword>
<reference evidence="7" key="2">
    <citation type="submission" date="2025-08" db="UniProtKB">
        <authorList>
            <consortium name="RefSeq"/>
        </authorList>
    </citation>
    <scope>IDENTIFICATION</scope>
</reference>
<evidence type="ECO:0000313" key="7">
    <source>
        <dbReference type="RefSeq" id="XP_016441487.1"/>
    </source>
</evidence>
<dbReference type="Proteomes" id="UP000790787">
    <property type="component" value="Chromosome 2"/>
</dbReference>
<dbReference type="PANTHER" id="PTHR21229">
    <property type="entry name" value="LUNG SEVEN TRANSMEMBRANE RECEPTOR"/>
    <property type="match status" value="1"/>
</dbReference>